<dbReference type="Gene3D" id="3.40.50.150">
    <property type="entry name" value="Vaccinia Virus protein VP39"/>
    <property type="match status" value="1"/>
</dbReference>
<evidence type="ECO:0000313" key="2">
    <source>
        <dbReference type="EMBL" id="OPG16772.1"/>
    </source>
</evidence>
<proteinExistence type="predicted"/>
<dbReference type="SUPFAM" id="SSF53335">
    <property type="entry name" value="S-adenosyl-L-methionine-dependent methyltransferases"/>
    <property type="match status" value="1"/>
</dbReference>
<evidence type="ECO:0000259" key="1">
    <source>
        <dbReference type="Pfam" id="PF13847"/>
    </source>
</evidence>
<reference evidence="2 3" key="1">
    <citation type="submission" date="2017-02" db="EMBL/GenBank/DDBJ databases">
        <title>Draft genome of Acidibacillus ferrooxidans Huett2.</title>
        <authorList>
            <person name="Schopf S."/>
        </authorList>
    </citation>
    <scope>NUCLEOTIDE SEQUENCE [LARGE SCALE GENOMIC DNA]</scope>
    <source>
        <strain evidence="2 3">Huett2</strain>
    </source>
</reference>
<comment type="caution">
    <text evidence="2">The sequence shown here is derived from an EMBL/GenBank/DDBJ whole genome shotgun (WGS) entry which is preliminary data.</text>
</comment>
<dbReference type="InterPro" id="IPR029063">
    <property type="entry name" value="SAM-dependent_MTases_sf"/>
</dbReference>
<dbReference type="Proteomes" id="UP000190229">
    <property type="component" value="Unassembled WGS sequence"/>
</dbReference>
<dbReference type="Pfam" id="PF13847">
    <property type="entry name" value="Methyltransf_31"/>
    <property type="match status" value="1"/>
</dbReference>
<dbReference type="RefSeq" id="WP_079290133.1">
    <property type="nucleotide sequence ID" value="NZ_MWPS01000014.1"/>
</dbReference>
<feature type="domain" description="Methyltransferase" evidence="1">
    <location>
        <begin position="249"/>
        <end position="327"/>
    </location>
</feature>
<dbReference type="InterPro" id="IPR025714">
    <property type="entry name" value="Methyltranfer_dom"/>
</dbReference>
<dbReference type="CDD" id="cd02440">
    <property type="entry name" value="AdoMet_MTases"/>
    <property type="match status" value="1"/>
</dbReference>
<gene>
    <name evidence="2" type="ORF">B2M26_05285</name>
</gene>
<keyword evidence="3" id="KW-1185">Reference proteome</keyword>
<dbReference type="EMBL" id="MWPS01000014">
    <property type="protein sequence ID" value="OPG16772.1"/>
    <property type="molecule type" value="Genomic_DNA"/>
</dbReference>
<accession>A0A1V4EV96</accession>
<organism evidence="2 3">
    <name type="scientific">Ferroacidibacillus organovorans</name>
    <dbReference type="NCBI Taxonomy" id="1765683"/>
    <lineage>
        <taxon>Bacteria</taxon>
        <taxon>Bacillati</taxon>
        <taxon>Bacillota</taxon>
        <taxon>Bacilli</taxon>
        <taxon>Bacillales</taxon>
        <taxon>Alicyclobacillaceae</taxon>
        <taxon>Ferroacidibacillus</taxon>
    </lineage>
</organism>
<sequence length="341" mass="38793">MYIYPDLINEFREFEATGLLISPWLACVNDNGRFDAGVFEMLDTEISSFTIRSWTNQERINVLNDLPPPEKFPRTAMYEIVASTALCLSHERTGDLEVDGKLAAVALDKTIAFVQQHGLSKLLQLYMLATSWENQNVIAYYGSIPKEEFLLGRWHRPWIDYDLSEELLFGTLLGNYRIDGHRFVALVDKGKNSLRLAHYVLEKSGYLVERLRMLRISPLSLLNDYEQLSAKIWPNSYELRREFHDWTDIDSGMRVLELGCSNDVFTFSGGLSDRVGPTGHIVGIDPSAGIIERALQQLRSRGSDWVAFRQARPEELPFDDGSFDVVIGVGFLLQRVETGCT</sequence>
<evidence type="ECO:0000313" key="3">
    <source>
        <dbReference type="Proteomes" id="UP000190229"/>
    </source>
</evidence>
<protein>
    <recommendedName>
        <fullName evidence="1">Methyltransferase domain-containing protein</fullName>
    </recommendedName>
</protein>
<dbReference type="AlphaFoldDB" id="A0A1V4EV96"/>
<name>A0A1V4EV96_9BACL</name>